<reference evidence="12" key="2">
    <citation type="journal article" date="2021" name="World Allergy Organ. J.">
        <title>Chromosome-level assembly of Dermatophagoides farinae genome and transcriptome reveals two novel allergens Der f 37 and Der f 39.</title>
        <authorList>
            <person name="Chen J."/>
            <person name="Cai Z."/>
            <person name="Fan D."/>
            <person name="Hu J."/>
            <person name="Hou Y."/>
            <person name="He Y."/>
            <person name="Zhang Z."/>
            <person name="Zhao Z."/>
            <person name="Gao P."/>
            <person name="Hu W."/>
            <person name="Sun J."/>
            <person name="Li J."/>
            <person name="Ji K."/>
        </authorList>
    </citation>
    <scope>NUCLEOTIDE SEQUENCE</scope>
    <source>
        <strain evidence="12">JKM2019</strain>
    </source>
</reference>
<keyword evidence="5" id="KW-0223">Dioxygenase</keyword>
<name>A0A9D4NSN5_DERFA</name>
<dbReference type="Pfam" id="PF10637">
    <property type="entry name" value="Ofd1_CTDD"/>
    <property type="match status" value="1"/>
</dbReference>
<dbReference type="Pfam" id="PF13661">
    <property type="entry name" value="2OG-FeII_Oxy_4"/>
    <property type="match status" value="1"/>
</dbReference>
<protein>
    <recommendedName>
        <fullName evidence="8">uS12 prolyl 3-hydroxylase</fullName>
    </recommendedName>
</protein>
<dbReference type="GO" id="GO:0006449">
    <property type="term" value="P:regulation of translational termination"/>
    <property type="evidence" value="ECO:0007669"/>
    <property type="project" value="TreeGrafter"/>
</dbReference>
<dbReference type="SMART" id="SM00702">
    <property type="entry name" value="P4Hc"/>
    <property type="match status" value="1"/>
</dbReference>
<evidence type="ECO:0000256" key="2">
    <source>
        <dbReference type="ARBA" id="ARBA00007443"/>
    </source>
</evidence>
<dbReference type="EMBL" id="SDOV01000008">
    <property type="protein sequence ID" value="KAH7638216.1"/>
    <property type="molecule type" value="Genomic_DNA"/>
</dbReference>
<keyword evidence="3" id="KW-0479">Metal-binding</keyword>
<comment type="caution">
    <text evidence="12">The sequence shown here is derived from an EMBL/GenBank/DDBJ whole genome shotgun (WGS) entry which is preliminary data.</text>
</comment>
<evidence type="ECO:0000256" key="4">
    <source>
        <dbReference type="ARBA" id="ARBA00022896"/>
    </source>
</evidence>
<dbReference type="GO" id="GO:0005737">
    <property type="term" value="C:cytoplasm"/>
    <property type="evidence" value="ECO:0007669"/>
    <property type="project" value="TreeGrafter"/>
</dbReference>
<dbReference type="AlphaFoldDB" id="A0A9D4NSN5"/>
<dbReference type="PANTHER" id="PTHR12117">
    <property type="entry name" value="HISTONE ACETYLTRANSFERASE COMPLEX"/>
    <property type="match status" value="1"/>
</dbReference>
<dbReference type="PANTHER" id="PTHR12117:SF0">
    <property type="entry name" value="PROLYL 3-HYDROXYLASE OGFOD1"/>
    <property type="match status" value="1"/>
</dbReference>
<organism evidence="12">
    <name type="scientific">Dermatophagoides farinae</name>
    <name type="common">American house dust mite</name>
    <dbReference type="NCBI Taxonomy" id="6954"/>
    <lineage>
        <taxon>Eukaryota</taxon>
        <taxon>Metazoa</taxon>
        <taxon>Ecdysozoa</taxon>
        <taxon>Arthropoda</taxon>
        <taxon>Chelicerata</taxon>
        <taxon>Arachnida</taxon>
        <taxon>Acari</taxon>
        <taxon>Acariformes</taxon>
        <taxon>Sarcoptiformes</taxon>
        <taxon>Astigmata</taxon>
        <taxon>Psoroptidia</taxon>
        <taxon>Analgoidea</taxon>
        <taxon>Pyroglyphidae</taxon>
        <taxon>Dermatophagoidinae</taxon>
        <taxon>Dermatophagoides</taxon>
    </lineage>
</organism>
<evidence type="ECO:0000256" key="10">
    <source>
        <dbReference type="SAM" id="MobiDB-lite"/>
    </source>
</evidence>
<comment type="cofactor">
    <cofactor evidence="1">
        <name>L-ascorbate</name>
        <dbReference type="ChEBI" id="CHEBI:38290"/>
    </cofactor>
</comment>
<keyword evidence="7" id="KW-0408">Iron</keyword>
<evidence type="ECO:0000256" key="8">
    <source>
        <dbReference type="ARBA" id="ARBA00029938"/>
    </source>
</evidence>
<dbReference type="InterPro" id="IPR006620">
    <property type="entry name" value="Pro_4_hyd_alph"/>
</dbReference>
<comment type="similarity">
    <text evidence="2">Belongs to the TPA1 family.</text>
</comment>
<reference evidence="12" key="1">
    <citation type="submission" date="2020-06" db="EMBL/GenBank/DDBJ databases">
        <authorList>
            <person name="Ji K."/>
            <person name="Li J."/>
        </authorList>
    </citation>
    <scope>NUCLEOTIDE SEQUENCE</scope>
    <source>
        <strain evidence="12">JKM2019</strain>
        <tissue evidence="12">Whole body</tissue>
    </source>
</reference>
<dbReference type="InterPro" id="IPR005123">
    <property type="entry name" value="Oxoglu/Fe-dep_dioxygenase_dom"/>
</dbReference>
<keyword evidence="4" id="KW-0847">Vitamin C</keyword>
<dbReference type="GO" id="GO:0005506">
    <property type="term" value="F:iron ion binding"/>
    <property type="evidence" value="ECO:0007669"/>
    <property type="project" value="InterPro"/>
</dbReference>
<dbReference type="GO" id="GO:0031418">
    <property type="term" value="F:L-ascorbic acid binding"/>
    <property type="evidence" value="ECO:0007669"/>
    <property type="project" value="UniProtKB-KW"/>
</dbReference>
<evidence type="ECO:0000256" key="7">
    <source>
        <dbReference type="ARBA" id="ARBA00023004"/>
    </source>
</evidence>
<evidence type="ECO:0000256" key="5">
    <source>
        <dbReference type="ARBA" id="ARBA00022964"/>
    </source>
</evidence>
<dbReference type="InterPro" id="IPR039558">
    <property type="entry name" value="TPA1/OFD1_N"/>
</dbReference>
<dbReference type="InterPro" id="IPR051842">
    <property type="entry name" value="uS12_prolyl_hydroxylase"/>
</dbReference>
<dbReference type="Gene3D" id="2.60.120.620">
    <property type="entry name" value="q2cbj1_9rhob like domain"/>
    <property type="match status" value="2"/>
</dbReference>
<evidence type="ECO:0000256" key="1">
    <source>
        <dbReference type="ARBA" id="ARBA00001961"/>
    </source>
</evidence>
<evidence type="ECO:0000259" key="11">
    <source>
        <dbReference type="PROSITE" id="PS51471"/>
    </source>
</evidence>
<dbReference type="InterPro" id="IPR019601">
    <property type="entry name" value="Oxoglutarate/Fe-dep_Oase_C"/>
</dbReference>
<evidence type="ECO:0000256" key="9">
    <source>
        <dbReference type="ARBA" id="ARBA00047444"/>
    </source>
</evidence>
<dbReference type="PROSITE" id="PS51471">
    <property type="entry name" value="FE2OG_OXY"/>
    <property type="match status" value="1"/>
</dbReference>
<accession>A0A9D4NSN5</accession>
<evidence type="ECO:0000313" key="12">
    <source>
        <dbReference type="EMBL" id="KAH7638216.1"/>
    </source>
</evidence>
<gene>
    <name evidence="12" type="ORF">HUG17_9321</name>
</gene>
<dbReference type="GO" id="GO:0031543">
    <property type="term" value="F:peptidyl-proline dioxygenase activity"/>
    <property type="evidence" value="ECO:0007669"/>
    <property type="project" value="TreeGrafter"/>
</dbReference>
<comment type="catalytic activity">
    <reaction evidence="9">
        <text>[ribosomal protein uS12]-L-proline + 2-oxoglutarate + O2 = [ribosomal protein uS12]-(3S)-3-hydroxy-L-proline + succinate + CO2</text>
        <dbReference type="Rhea" id="RHEA:54156"/>
        <dbReference type="Rhea" id="RHEA-COMP:13816"/>
        <dbReference type="Rhea" id="RHEA-COMP:13818"/>
        <dbReference type="ChEBI" id="CHEBI:15379"/>
        <dbReference type="ChEBI" id="CHEBI:16526"/>
        <dbReference type="ChEBI" id="CHEBI:16810"/>
        <dbReference type="ChEBI" id="CHEBI:30031"/>
        <dbReference type="ChEBI" id="CHEBI:50342"/>
        <dbReference type="ChEBI" id="CHEBI:85428"/>
    </reaction>
</comment>
<evidence type="ECO:0000256" key="3">
    <source>
        <dbReference type="ARBA" id="ARBA00022723"/>
    </source>
</evidence>
<dbReference type="Proteomes" id="UP000828236">
    <property type="component" value="Unassembled WGS sequence"/>
</dbReference>
<proteinExistence type="inferred from homology"/>
<evidence type="ECO:0000256" key="6">
    <source>
        <dbReference type="ARBA" id="ARBA00023002"/>
    </source>
</evidence>
<keyword evidence="6" id="KW-0560">Oxidoreductase</keyword>
<feature type="compositionally biased region" description="Basic and acidic residues" evidence="10">
    <location>
        <begin position="1"/>
        <end position="20"/>
    </location>
</feature>
<feature type="region of interest" description="Disordered" evidence="10">
    <location>
        <begin position="1"/>
        <end position="70"/>
    </location>
</feature>
<sequence length="568" mass="66521">MDNEHHDQSFDFDLKRKFDDQQQQQQHHSADGNKKLKTTDEDDKSNQPPPPPPSSSSSSDQKSTVEDETNIKIDSIELNPIFRDKIDELKKSYNESNPLESECSTITIEPFKVFQLHRFIENDQLVLPQILQAVNTNTISMERRNNDLYSLKQSNDLKTYPLLENIVTFFRIKVKLLLEEITGLKLNNNVALTFSKYEQNDYYLLCHDDQLEQRKIAFILYLVDEQWSATDGGQLELFATEPDAEGHYDAQPTKITTKLTPKSNTLAFFEVNSKSFHQVGEILTNRSPRWSINGWFHSDDASISGQIFRYPQLSAFPENEILEDDLTEHFLHWINPIYLQNFTQKQIRASFNRNSEIQLKNFINEDKCEQIQQALSSEQVRKLWHKNYKPLFFRNQIIHPQAFQQLPDILREFYLLINSKNFYKLITTITGVIFVSKSKNSTNQQNQNGNDNDDDDVQLIQEPSTSILSSIETTTKYNHKTRGAIIEWNHGDYSLSSDINPDIHERALDLDFFFNVPRPIVKILEIEPNNNYLNIVYRNYQCQRFMKYIDHSNTRVPFQQITIIFTDH</sequence>
<feature type="domain" description="Fe2OG dioxygenase" evidence="11">
    <location>
        <begin position="187"/>
        <end position="298"/>
    </location>
</feature>
<feature type="compositionally biased region" description="Basic and acidic residues" evidence="10">
    <location>
        <begin position="28"/>
        <end position="39"/>
    </location>
</feature>